<name>J0CHP4_RHILT</name>
<gene>
    <name evidence="1" type="ORF">Rleg4DRAFT_4847</name>
</gene>
<dbReference type="RefSeq" id="WP_003577693.1">
    <property type="nucleotide sequence ID" value="NZ_JH719394.1"/>
</dbReference>
<accession>J0CHP4</accession>
<evidence type="ECO:0000313" key="1">
    <source>
        <dbReference type="EMBL" id="EJC83107.1"/>
    </source>
</evidence>
<dbReference type="HOGENOM" id="CLU_2143827_0_0_5"/>
<sequence>MPAKSDDQHEIDIKYLSDNPVKAATDKSTRFSLGGTGFIQGMIVYIARNSDGTGKVAVEICPDPDAISTDKLWSVVATPAHGLDPTNSKDPLWVAVKLNNQFKDAYQGFLVV</sequence>
<dbReference type="AlphaFoldDB" id="J0CHP4"/>
<reference evidence="1 2" key="1">
    <citation type="submission" date="2012-02" db="EMBL/GenBank/DDBJ databases">
        <title>Improved High-Quality Draft Sequence of Rhizobium leguminosarum bv. trifolii WSM2297.</title>
        <authorList>
            <consortium name="US DOE Joint Genome Institute"/>
            <person name="Lucas S."/>
            <person name="Han J."/>
            <person name="Lapidus A."/>
            <person name="Cheng J.-F."/>
            <person name="Goodwin L."/>
            <person name="Pitluck S."/>
            <person name="Peters L."/>
            <person name="Ovchinnikova G."/>
            <person name="Zhang X."/>
            <person name="Detter J.C."/>
            <person name="Han C."/>
            <person name="Tapia R."/>
            <person name="Land M."/>
            <person name="Hauser L."/>
            <person name="Kyrpides N."/>
            <person name="Ivanova N."/>
            <person name="Pagani I."/>
            <person name="Brau L."/>
            <person name="Yates R."/>
            <person name="O'Hara G."/>
            <person name="Rui T."/>
            <person name="Howieson J."/>
            <person name="Reeve W."/>
            <person name="Woyke T."/>
        </authorList>
    </citation>
    <scope>NUCLEOTIDE SEQUENCE [LARGE SCALE GENOMIC DNA]</scope>
    <source>
        <strain evidence="1 2">WSM2297</strain>
    </source>
</reference>
<dbReference type="Proteomes" id="UP000005732">
    <property type="component" value="Unassembled WGS sequence"/>
</dbReference>
<evidence type="ECO:0000313" key="2">
    <source>
        <dbReference type="Proteomes" id="UP000005732"/>
    </source>
</evidence>
<dbReference type="OrthoDB" id="8369079at2"/>
<proteinExistence type="predicted"/>
<protein>
    <submittedName>
        <fullName evidence="1">Uncharacterized protein</fullName>
    </submittedName>
</protein>
<dbReference type="EMBL" id="JH719394">
    <property type="protein sequence ID" value="EJC83107.1"/>
    <property type="molecule type" value="Genomic_DNA"/>
</dbReference>
<organism evidence="1 2">
    <name type="scientific">Rhizobium leguminosarum bv. trifolii WSM2297</name>
    <dbReference type="NCBI Taxonomy" id="754762"/>
    <lineage>
        <taxon>Bacteria</taxon>
        <taxon>Pseudomonadati</taxon>
        <taxon>Pseudomonadota</taxon>
        <taxon>Alphaproteobacteria</taxon>
        <taxon>Hyphomicrobiales</taxon>
        <taxon>Rhizobiaceae</taxon>
        <taxon>Rhizobium/Agrobacterium group</taxon>
        <taxon>Rhizobium</taxon>
    </lineage>
</organism>